<gene>
    <name evidence="3" type="ORF">GJR96_10175</name>
</gene>
<dbReference type="InterPro" id="IPR055775">
    <property type="entry name" value="DUF7351"/>
</dbReference>
<evidence type="ECO:0000259" key="2">
    <source>
        <dbReference type="Pfam" id="PF24042"/>
    </source>
</evidence>
<dbReference type="CDD" id="cd00090">
    <property type="entry name" value="HTH_ARSR"/>
    <property type="match status" value="1"/>
</dbReference>
<keyword evidence="4" id="KW-1185">Reference proteome</keyword>
<dbReference type="SUPFAM" id="SSF46785">
    <property type="entry name" value="Winged helix' DNA-binding domain"/>
    <property type="match status" value="1"/>
</dbReference>
<protein>
    <submittedName>
        <fullName evidence="3">Helix-turn-helix domain-containing protein</fullName>
    </submittedName>
</protein>
<dbReference type="Pfam" id="PF24038">
    <property type="entry name" value="DUF7347"/>
    <property type="match status" value="1"/>
</dbReference>
<organism evidence="3 4">
    <name type="scientific">Haloferax litoreum</name>
    <dbReference type="NCBI Taxonomy" id="2666140"/>
    <lineage>
        <taxon>Archaea</taxon>
        <taxon>Methanobacteriati</taxon>
        <taxon>Methanobacteriota</taxon>
        <taxon>Stenosarchaea group</taxon>
        <taxon>Halobacteria</taxon>
        <taxon>Halobacteriales</taxon>
        <taxon>Haloferacaceae</taxon>
        <taxon>Haloferax</taxon>
    </lineage>
</organism>
<accession>A0A6A8GHM4</accession>
<dbReference type="AlphaFoldDB" id="A0A6A8GHM4"/>
<dbReference type="InterPro" id="IPR055771">
    <property type="entry name" value="DUF7347"/>
</dbReference>
<dbReference type="InterPro" id="IPR036390">
    <property type="entry name" value="WH_DNA-bd_sf"/>
</dbReference>
<dbReference type="Gene3D" id="1.10.10.10">
    <property type="entry name" value="Winged helix-like DNA-binding domain superfamily/Winged helix DNA-binding domain"/>
    <property type="match status" value="1"/>
</dbReference>
<proteinExistence type="predicted"/>
<dbReference type="InterPro" id="IPR036388">
    <property type="entry name" value="WH-like_DNA-bd_sf"/>
</dbReference>
<reference evidence="3 4" key="1">
    <citation type="submission" date="2019-11" db="EMBL/GenBank/DDBJ databases">
        <title>Whole genome sequence of Haloferax sp. MBLA0076.</title>
        <authorList>
            <person name="Seo M.-J."/>
            <person name="Cho E.-S."/>
        </authorList>
    </citation>
    <scope>NUCLEOTIDE SEQUENCE [LARGE SCALE GENOMIC DNA]</scope>
    <source>
        <strain evidence="3 4">MBLA0076</strain>
    </source>
</reference>
<feature type="domain" description="DUF7347" evidence="1">
    <location>
        <begin position="20"/>
        <end position="97"/>
    </location>
</feature>
<evidence type="ECO:0000313" key="4">
    <source>
        <dbReference type="Proteomes" id="UP000439022"/>
    </source>
</evidence>
<feature type="domain" description="DUF7351" evidence="2">
    <location>
        <begin position="114"/>
        <end position="290"/>
    </location>
</feature>
<name>A0A6A8GHM4_9EURY</name>
<dbReference type="Proteomes" id="UP000439022">
    <property type="component" value="Unassembled WGS sequence"/>
</dbReference>
<evidence type="ECO:0000313" key="3">
    <source>
        <dbReference type="EMBL" id="MRX22321.1"/>
    </source>
</evidence>
<dbReference type="Pfam" id="PF24042">
    <property type="entry name" value="DUF7351"/>
    <property type="match status" value="1"/>
</dbReference>
<comment type="caution">
    <text evidence="3">The sequence shown here is derived from an EMBL/GenBank/DDBJ whole genome shotgun (WGS) entry which is preliminary data.</text>
</comment>
<evidence type="ECO:0000259" key="1">
    <source>
        <dbReference type="Pfam" id="PF24038"/>
    </source>
</evidence>
<dbReference type="RefSeq" id="WP_151162834.1">
    <property type="nucleotide sequence ID" value="NZ_WKJO01000001.1"/>
</dbReference>
<sequence length="302" mass="33620">MSRRKRDIEAEARVRGDSMEVFSALANDTRLAILFALAEAEQELDGPVSFSDLYKRVDIDDSGRFNYHLKTLTEHIVARSESGYELRYAGRLIYRAIKAGFYAGEQTLPPTPVDSTCVMCGANLVARYDDSRLAIECHECADLYYLVTLPPGALVDRTPDEVLRAADQHVRSDITLVSHGVCPYCSGTMTATRDRVSDSPTGNVYIHHFCVQCDQRIISTTVGELFLSHPAVVAFFFEHGVNLFDKPCWEIEFCVTDEFTSVSSDDPLQLTFEYALAGDVIRVSLDDELETVDVSVTTESAT</sequence>
<dbReference type="EMBL" id="WKJO01000001">
    <property type="protein sequence ID" value="MRX22321.1"/>
    <property type="molecule type" value="Genomic_DNA"/>
</dbReference>
<dbReference type="InterPro" id="IPR011991">
    <property type="entry name" value="ArsR-like_HTH"/>
</dbReference>